<keyword evidence="1" id="KW-1133">Transmembrane helix</keyword>
<name>A0A830FHS7_9EURY</name>
<keyword evidence="4" id="KW-1185">Reference proteome</keyword>
<dbReference type="EMBL" id="BMPG01000002">
    <property type="protein sequence ID" value="GGL56541.1"/>
    <property type="molecule type" value="Genomic_DNA"/>
</dbReference>
<reference evidence="3" key="1">
    <citation type="journal article" date="2014" name="Int. J. Syst. Evol. Microbiol.">
        <title>Complete genome sequence of Corynebacterium casei LMG S-19264T (=DSM 44701T), isolated from a smear-ripened cheese.</title>
        <authorList>
            <consortium name="US DOE Joint Genome Institute (JGI-PGF)"/>
            <person name="Walter F."/>
            <person name="Albersmeier A."/>
            <person name="Kalinowski J."/>
            <person name="Ruckert C."/>
        </authorList>
    </citation>
    <scope>NUCLEOTIDE SEQUENCE</scope>
    <source>
        <strain evidence="3">JCM 19596</strain>
    </source>
</reference>
<feature type="domain" description="CARDB" evidence="2">
    <location>
        <begin position="526"/>
        <end position="598"/>
    </location>
</feature>
<dbReference type="InterPro" id="IPR013783">
    <property type="entry name" value="Ig-like_fold"/>
</dbReference>
<feature type="transmembrane region" description="Helical" evidence="1">
    <location>
        <begin position="620"/>
        <end position="639"/>
    </location>
</feature>
<dbReference type="Proteomes" id="UP000607197">
    <property type="component" value="Unassembled WGS sequence"/>
</dbReference>
<dbReference type="AlphaFoldDB" id="A0A830FHS7"/>
<dbReference type="RefSeq" id="WP_188977215.1">
    <property type="nucleotide sequence ID" value="NZ_BMPG01000002.1"/>
</dbReference>
<dbReference type="InterPro" id="IPR011635">
    <property type="entry name" value="CARDB"/>
</dbReference>
<gene>
    <name evidence="3" type="ORF">GCM10009039_13350</name>
</gene>
<reference evidence="3" key="2">
    <citation type="submission" date="2020-09" db="EMBL/GenBank/DDBJ databases">
        <authorList>
            <person name="Sun Q."/>
            <person name="Ohkuma M."/>
        </authorList>
    </citation>
    <scope>NUCLEOTIDE SEQUENCE</scope>
    <source>
        <strain evidence="3">JCM 19596</strain>
    </source>
</reference>
<keyword evidence="1" id="KW-0472">Membrane</keyword>
<evidence type="ECO:0000313" key="3">
    <source>
        <dbReference type="EMBL" id="GGL56541.1"/>
    </source>
</evidence>
<sequence length="643" mass="66771">MRVLLAALLVTATLAGAPLGATAANGSGNEIVRTATLSLTPDQPGSVHAEVSYDLPDGLRSLSVTPDSTLTVVDAEGFRKDGNSYVWDGRTESPSLSVRVQVNRTYDGRHATDTRQGYSFVATPDWAIAPVPTMRTSWTWVGSGQVTLDRVAEIDGEGATGGEIAYLGPHETYTASAANQDLTLVVPEAATPAERPEAVLAALADASMRLQVGARDPSVFFVAAPTGVGWGPAGLEYGGSDVWVEADQRLDTPGDTWVHEYVHTRQAYEPTAATQWTIEATAVYASLLVDLEAGRIGFPAFHDTLAEGTNERYAGAVLSEPSTWDSALVPYRTGALTAANIDYGLRVGDRGSYADVLGYLNAYDGNVTQSVFLDAVAAAGDRSDRVAAERWTETTATPEMWSLAEHDRAFETLPARIAMSFPATAFRVTGPTRNVSTATPPTMVAGETFTATVDVANTGGEPGNYSVLLDGPNETVERATGTLGAGENATVTLTHTFTETGTFTLTAGYRTVDVTVLPPADPVVSNVSAAATNVTAGDNVTVAVTVSNPANRPANGSIPVTLDGTEVGAVTVALPPGASTTESVEVTVPTAGRHTVSAGGQSVTVEAMEPRRTAIGTPGFGVATALSALLALALSLAAAGRRR</sequence>
<keyword evidence="1" id="KW-0812">Transmembrane</keyword>
<dbReference type="Pfam" id="PF07705">
    <property type="entry name" value="CARDB"/>
    <property type="match status" value="1"/>
</dbReference>
<dbReference type="OrthoDB" id="271491at2157"/>
<organism evidence="3 4">
    <name type="scientific">Halocalculus aciditolerans</name>
    <dbReference type="NCBI Taxonomy" id="1383812"/>
    <lineage>
        <taxon>Archaea</taxon>
        <taxon>Methanobacteriati</taxon>
        <taxon>Methanobacteriota</taxon>
        <taxon>Stenosarchaea group</taxon>
        <taxon>Halobacteria</taxon>
        <taxon>Halobacteriales</taxon>
        <taxon>Halobacteriaceae</taxon>
        <taxon>Halocalculus</taxon>
    </lineage>
</organism>
<dbReference type="Gene3D" id="2.60.40.10">
    <property type="entry name" value="Immunoglobulins"/>
    <property type="match status" value="2"/>
</dbReference>
<evidence type="ECO:0000313" key="4">
    <source>
        <dbReference type="Proteomes" id="UP000607197"/>
    </source>
</evidence>
<protein>
    <recommendedName>
        <fullName evidence="2">CARDB domain-containing protein</fullName>
    </recommendedName>
</protein>
<proteinExistence type="predicted"/>
<comment type="caution">
    <text evidence="3">The sequence shown here is derived from an EMBL/GenBank/DDBJ whole genome shotgun (WGS) entry which is preliminary data.</text>
</comment>
<accession>A0A830FHS7</accession>
<evidence type="ECO:0000259" key="2">
    <source>
        <dbReference type="Pfam" id="PF07705"/>
    </source>
</evidence>
<evidence type="ECO:0000256" key="1">
    <source>
        <dbReference type="SAM" id="Phobius"/>
    </source>
</evidence>